<sequence>MGMDSQAQARNVRAHPPCSACRILRRRCDVNCILAPFFPAEEAENFVRVHKVFGASNVIKMLQMVDESRREDTVKSMVYEAHTRLKDPVYGCTGAIFYLQKHVKELEQQLQSARAEATELRGQREQLLKAFMDAHLVDPFSPVINDSVFDHFFVDAAAAGPCSVPANSYSSTM</sequence>
<keyword evidence="2" id="KW-0175">Coiled coil</keyword>
<dbReference type="PANTHER" id="PTHR31301:SF77">
    <property type="entry name" value="LOB DOMAIN-CONTAINING PROTEIN 1-LIKE"/>
    <property type="match status" value="1"/>
</dbReference>
<comment type="similarity">
    <text evidence="1">Belongs to the LOB domain-containing protein family.</text>
</comment>
<dbReference type="InterPro" id="IPR004883">
    <property type="entry name" value="LOB"/>
</dbReference>
<dbReference type="Pfam" id="PF03195">
    <property type="entry name" value="LOB"/>
    <property type="match status" value="1"/>
</dbReference>
<evidence type="ECO:0000313" key="4">
    <source>
        <dbReference type="EMBL" id="KAG9447850.1"/>
    </source>
</evidence>
<proteinExistence type="inferred from homology"/>
<feature type="domain" description="LOB" evidence="3">
    <location>
        <begin position="16"/>
        <end position="117"/>
    </location>
</feature>
<evidence type="ECO:0000256" key="1">
    <source>
        <dbReference type="ARBA" id="ARBA00005474"/>
    </source>
</evidence>
<dbReference type="EMBL" id="JAINDJ010000005">
    <property type="protein sequence ID" value="KAG9447850.1"/>
    <property type="molecule type" value="Genomic_DNA"/>
</dbReference>
<dbReference type="Proteomes" id="UP000825729">
    <property type="component" value="Unassembled WGS sequence"/>
</dbReference>
<protein>
    <recommendedName>
        <fullName evidence="3">LOB domain-containing protein</fullName>
    </recommendedName>
</protein>
<dbReference type="PROSITE" id="PS50891">
    <property type="entry name" value="LOB"/>
    <property type="match status" value="1"/>
</dbReference>
<gene>
    <name evidence="4" type="ORF">H6P81_013978</name>
</gene>
<evidence type="ECO:0000256" key="2">
    <source>
        <dbReference type="SAM" id="Coils"/>
    </source>
</evidence>
<organism evidence="4 5">
    <name type="scientific">Aristolochia fimbriata</name>
    <name type="common">White veined hardy Dutchman's pipe vine</name>
    <dbReference type="NCBI Taxonomy" id="158543"/>
    <lineage>
        <taxon>Eukaryota</taxon>
        <taxon>Viridiplantae</taxon>
        <taxon>Streptophyta</taxon>
        <taxon>Embryophyta</taxon>
        <taxon>Tracheophyta</taxon>
        <taxon>Spermatophyta</taxon>
        <taxon>Magnoliopsida</taxon>
        <taxon>Magnoliidae</taxon>
        <taxon>Piperales</taxon>
        <taxon>Aristolochiaceae</taxon>
        <taxon>Aristolochia</taxon>
    </lineage>
</organism>
<accession>A0AAV7EIC7</accession>
<feature type="coiled-coil region" evidence="2">
    <location>
        <begin position="96"/>
        <end position="130"/>
    </location>
</feature>
<reference evidence="4 5" key="1">
    <citation type="submission" date="2021-07" db="EMBL/GenBank/DDBJ databases">
        <title>The Aristolochia fimbriata genome: insights into angiosperm evolution, floral development and chemical biosynthesis.</title>
        <authorList>
            <person name="Jiao Y."/>
        </authorList>
    </citation>
    <scope>NUCLEOTIDE SEQUENCE [LARGE SCALE GENOMIC DNA]</scope>
    <source>
        <strain evidence="4">IBCAS-2021</strain>
        <tissue evidence="4">Leaf</tissue>
    </source>
</reference>
<keyword evidence="5" id="KW-1185">Reference proteome</keyword>
<dbReference type="AlphaFoldDB" id="A0AAV7EIC7"/>
<evidence type="ECO:0000313" key="5">
    <source>
        <dbReference type="Proteomes" id="UP000825729"/>
    </source>
</evidence>
<dbReference type="PANTHER" id="PTHR31301">
    <property type="entry name" value="LOB DOMAIN-CONTAINING PROTEIN 4-RELATED"/>
    <property type="match status" value="1"/>
</dbReference>
<comment type="caution">
    <text evidence="4">The sequence shown here is derived from an EMBL/GenBank/DDBJ whole genome shotgun (WGS) entry which is preliminary data.</text>
</comment>
<name>A0AAV7EIC7_ARIFI</name>
<evidence type="ECO:0000259" key="3">
    <source>
        <dbReference type="PROSITE" id="PS50891"/>
    </source>
</evidence>